<dbReference type="PANTHER" id="PTHR46188:SF1">
    <property type="entry name" value="BOLA-LIKE PROTEIN 3"/>
    <property type="match status" value="1"/>
</dbReference>
<name>A0A0F2MLT0_SPOSC</name>
<dbReference type="AlphaFoldDB" id="A0A0F2MLT0"/>
<dbReference type="KEGG" id="ssck:SPSK_06682"/>
<dbReference type="Proteomes" id="UP000033710">
    <property type="component" value="Unassembled WGS sequence"/>
</dbReference>
<evidence type="ECO:0000313" key="4">
    <source>
        <dbReference type="Proteomes" id="UP000033710"/>
    </source>
</evidence>
<dbReference type="GeneID" id="27668660"/>
<dbReference type="VEuPathDB" id="FungiDB:SPSK_06682"/>
<dbReference type="GO" id="GO:0005759">
    <property type="term" value="C:mitochondrial matrix"/>
    <property type="evidence" value="ECO:0007669"/>
    <property type="project" value="TreeGrafter"/>
</dbReference>
<comment type="similarity">
    <text evidence="1 2">Belongs to the BolA/IbaG family.</text>
</comment>
<dbReference type="PANTHER" id="PTHR46188">
    <property type="entry name" value="BOLA-LIKE PROTEIN 3"/>
    <property type="match status" value="1"/>
</dbReference>
<dbReference type="Gene3D" id="3.30.300.90">
    <property type="entry name" value="BolA-like"/>
    <property type="match status" value="1"/>
</dbReference>
<dbReference type="OrthoDB" id="203381at2759"/>
<dbReference type="EMBL" id="AXCR01000001">
    <property type="protein sequence ID" value="KJR89141.1"/>
    <property type="molecule type" value="Genomic_DNA"/>
</dbReference>
<sequence length="175" mass="18625">MLCSACRLARQQLVNSGRRAISSTTSSSSASTVVARRGLATFARSAVRPSLSQSHTVRRTAQPALLSAVRAYSAAAATPAESSSSATASPSPIPKPDFLDDAESHIWDLLVAAFEPHELNVRDISGGCGSMYGIEICSERFRGANMLKQQRMVNGALGDLIKGWHGVQLKTRVPE</sequence>
<evidence type="ECO:0000313" key="3">
    <source>
        <dbReference type="EMBL" id="KJR89141.1"/>
    </source>
</evidence>
<dbReference type="InterPro" id="IPR036065">
    <property type="entry name" value="BolA-like_sf"/>
</dbReference>
<proteinExistence type="inferred from homology"/>
<evidence type="ECO:0000256" key="2">
    <source>
        <dbReference type="RuleBase" id="RU003860"/>
    </source>
</evidence>
<dbReference type="RefSeq" id="XP_016591817.1">
    <property type="nucleotide sequence ID" value="XM_016733383.1"/>
</dbReference>
<reference evidence="3 4" key="1">
    <citation type="journal article" date="2014" name="BMC Genomics">
        <title>Comparative genomics of the major fungal agents of human and animal Sporotrichosis: Sporothrix schenckii and Sporothrix brasiliensis.</title>
        <authorList>
            <person name="Teixeira M.M."/>
            <person name="de Almeida L.G."/>
            <person name="Kubitschek-Barreira P."/>
            <person name="Alves F.L."/>
            <person name="Kioshima E.S."/>
            <person name="Abadio A.K."/>
            <person name="Fernandes L."/>
            <person name="Derengowski L.S."/>
            <person name="Ferreira K.S."/>
            <person name="Souza R.C."/>
            <person name="Ruiz J.C."/>
            <person name="de Andrade N.C."/>
            <person name="Paes H.C."/>
            <person name="Nicola A.M."/>
            <person name="Albuquerque P."/>
            <person name="Gerber A.L."/>
            <person name="Martins V.P."/>
            <person name="Peconick L.D."/>
            <person name="Neto A.V."/>
            <person name="Chaucanez C.B."/>
            <person name="Silva P.A."/>
            <person name="Cunha O.L."/>
            <person name="de Oliveira F.F."/>
            <person name="dos Santos T.C."/>
            <person name="Barros A.L."/>
            <person name="Soares M.A."/>
            <person name="de Oliveira L.M."/>
            <person name="Marini M.M."/>
            <person name="Villalobos-Duno H."/>
            <person name="Cunha M.M."/>
            <person name="de Hoog S."/>
            <person name="da Silveira J.F."/>
            <person name="Henrissat B."/>
            <person name="Nino-Vega G.A."/>
            <person name="Cisalpino P.S."/>
            <person name="Mora-Montes H.M."/>
            <person name="Almeida S.R."/>
            <person name="Stajich J.E."/>
            <person name="Lopes-Bezerra L.M."/>
            <person name="Vasconcelos A.T."/>
            <person name="Felipe M.S."/>
        </authorList>
    </citation>
    <scope>NUCLEOTIDE SEQUENCE [LARGE SCALE GENOMIC DNA]</scope>
    <source>
        <strain evidence="3 4">1099-18</strain>
    </source>
</reference>
<gene>
    <name evidence="3" type="ORF">SPSK_06682</name>
</gene>
<dbReference type="InterPro" id="IPR002634">
    <property type="entry name" value="BolA"/>
</dbReference>
<comment type="caution">
    <text evidence="3">The sequence shown here is derived from an EMBL/GenBank/DDBJ whole genome shotgun (WGS) entry which is preliminary data.</text>
</comment>
<accession>A0A0F2MLT0</accession>
<organism evidence="3 4">
    <name type="scientific">Sporothrix schenckii 1099-18</name>
    <dbReference type="NCBI Taxonomy" id="1397361"/>
    <lineage>
        <taxon>Eukaryota</taxon>
        <taxon>Fungi</taxon>
        <taxon>Dikarya</taxon>
        <taxon>Ascomycota</taxon>
        <taxon>Pezizomycotina</taxon>
        <taxon>Sordariomycetes</taxon>
        <taxon>Sordariomycetidae</taxon>
        <taxon>Ophiostomatales</taxon>
        <taxon>Ophiostomataceae</taxon>
        <taxon>Sporothrix</taxon>
    </lineage>
</organism>
<evidence type="ECO:0000256" key="1">
    <source>
        <dbReference type="ARBA" id="ARBA00005578"/>
    </source>
</evidence>
<protein>
    <submittedName>
        <fullName evidence="3">Bola-like protein</fullName>
    </submittedName>
</protein>
<dbReference type="SUPFAM" id="SSF82657">
    <property type="entry name" value="BolA-like"/>
    <property type="match status" value="1"/>
</dbReference>
<dbReference type="Pfam" id="PF01722">
    <property type="entry name" value="BolA"/>
    <property type="match status" value="1"/>
</dbReference>
<reference evidence="3 4" key="2">
    <citation type="journal article" date="2015" name="Eukaryot. Cell">
        <title>Asexual propagation of a virulent clone complex in a human and feline outbreak of sporotrichosis.</title>
        <authorList>
            <person name="Teixeira Mde M."/>
            <person name="Rodrigues A.M."/>
            <person name="Tsui C.K."/>
            <person name="de Almeida L.G."/>
            <person name="Van Diepeningen A.D."/>
            <person name="van den Ende B.G."/>
            <person name="Fernandes G.F."/>
            <person name="Kano R."/>
            <person name="Hamelin R.C."/>
            <person name="Lopes-Bezerra L.M."/>
            <person name="Vasconcelos A.T."/>
            <person name="de Hoog S."/>
            <person name="de Camargo Z.P."/>
            <person name="Felipe M.S."/>
        </authorList>
    </citation>
    <scope>NUCLEOTIDE SEQUENCE [LARGE SCALE GENOMIC DNA]</scope>
    <source>
        <strain evidence="3 4">1099-18</strain>
    </source>
</reference>
<dbReference type="InterPro" id="IPR052275">
    <property type="entry name" value="Mt_Fe-S_assembly_factor"/>
</dbReference>